<keyword evidence="5" id="KW-1185">Reference proteome</keyword>
<dbReference type="Proteomes" id="UP000765891">
    <property type="component" value="Unassembled WGS sequence"/>
</dbReference>
<reference evidence="3" key="2">
    <citation type="submission" date="2020-09" db="EMBL/GenBank/DDBJ databases">
        <authorList>
            <person name="Sun Q."/>
            <person name="Ohkuma M."/>
        </authorList>
    </citation>
    <scope>NUCLEOTIDE SEQUENCE</scope>
    <source>
        <strain evidence="3">JCM 16108</strain>
    </source>
</reference>
<reference evidence="4" key="3">
    <citation type="submission" date="2021-03" db="EMBL/GenBank/DDBJ databases">
        <title>Genomic Encyclopedia of Type Strains, Phase IV (KMG-IV): sequencing the most valuable type-strain genomes for metagenomic binning, comparative biology and taxonomic classification.</title>
        <authorList>
            <person name="Goeker M."/>
        </authorList>
    </citation>
    <scope>NUCLEOTIDE SEQUENCE</scope>
    <source>
        <strain evidence="4">DSM 22443</strain>
    </source>
</reference>
<dbReference type="EMBL" id="BMOO01000004">
    <property type="protein sequence ID" value="GGM69687.1"/>
    <property type="molecule type" value="Genomic_DNA"/>
</dbReference>
<accession>A0A830G0U6</accession>
<name>A0A830G0U6_9EURY</name>
<dbReference type="Gene3D" id="3.30.310.190">
    <property type="match status" value="1"/>
</dbReference>
<comment type="caution">
    <text evidence="3">The sequence shown here is derived from an EMBL/GenBank/DDBJ whole genome shotgun (WGS) entry which is preliminary data.</text>
</comment>
<dbReference type="EMBL" id="JAGGKO010000003">
    <property type="protein sequence ID" value="MBP1955015.1"/>
    <property type="molecule type" value="Genomic_DNA"/>
</dbReference>
<gene>
    <name evidence="3" type="ORF">GCM10009017_19770</name>
    <name evidence="4" type="ORF">J2752_001927</name>
</gene>
<feature type="compositionally biased region" description="Acidic residues" evidence="1">
    <location>
        <begin position="122"/>
        <end position="132"/>
    </location>
</feature>
<evidence type="ECO:0000313" key="4">
    <source>
        <dbReference type="EMBL" id="MBP1955015.1"/>
    </source>
</evidence>
<dbReference type="AlphaFoldDB" id="A0A830G0U6"/>
<proteinExistence type="predicted"/>
<evidence type="ECO:0000259" key="2">
    <source>
        <dbReference type="Pfam" id="PF18446"/>
    </source>
</evidence>
<feature type="compositionally biased region" description="Basic and acidic residues" evidence="1">
    <location>
        <begin position="111"/>
        <end position="121"/>
    </location>
</feature>
<dbReference type="Proteomes" id="UP000614609">
    <property type="component" value="Unassembled WGS sequence"/>
</dbReference>
<dbReference type="RefSeq" id="WP_188872437.1">
    <property type="nucleotide sequence ID" value="NZ_BMOO01000004.1"/>
</dbReference>
<protein>
    <recommendedName>
        <fullName evidence="2">DUF5611 domain-containing protein</fullName>
    </recommendedName>
</protein>
<dbReference type="OrthoDB" id="192476at2157"/>
<evidence type="ECO:0000313" key="5">
    <source>
        <dbReference type="Proteomes" id="UP000614609"/>
    </source>
</evidence>
<evidence type="ECO:0000313" key="3">
    <source>
        <dbReference type="EMBL" id="GGM69687.1"/>
    </source>
</evidence>
<reference evidence="3" key="1">
    <citation type="journal article" date="2014" name="Int. J. Syst. Evol. Microbiol.">
        <title>Complete genome sequence of Corynebacterium casei LMG S-19264T (=DSM 44701T), isolated from a smear-ripened cheese.</title>
        <authorList>
            <consortium name="US DOE Joint Genome Institute (JGI-PGF)"/>
            <person name="Walter F."/>
            <person name="Albersmeier A."/>
            <person name="Kalinowski J."/>
            <person name="Ruckert C."/>
        </authorList>
    </citation>
    <scope>NUCLEOTIDE SEQUENCE</scope>
    <source>
        <strain evidence="3">JCM 16108</strain>
    </source>
</reference>
<feature type="domain" description="DUF5611" evidence="2">
    <location>
        <begin position="1"/>
        <end position="118"/>
    </location>
</feature>
<evidence type="ECO:0000256" key="1">
    <source>
        <dbReference type="SAM" id="MobiDB-lite"/>
    </source>
</evidence>
<organism evidence="3 5">
    <name type="scientific">Halarchaeum rubridurum</name>
    <dbReference type="NCBI Taxonomy" id="489911"/>
    <lineage>
        <taxon>Archaea</taxon>
        <taxon>Methanobacteriati</taxon>
        <taxon>Methanobacteriota</taxon>
        <taxon>Stenosarchaea group</taxon>
        <taxon>Halobacteria</taxon>
        <taxon>Halobacteriales</taxon>
        <taxon>Halobacteriaceae</taxon>
    </lineage>
</organism>
<sequence length="132" mass="14658">MKEYKMRRGEYLEERIPDMEATVEEYFGDISGTEEYKGSDLYVVADPENPVFERIVAGAVSYSGKKDKLAVEFEERPAAEVIADGHADAAEDAVSAKNDFLLEATGRDAKSRRDSLKRTVEDDAETPDGVSE</sequence>
<dbReference type="InterPro" id="IPR040713">
    <property type="entry name" value="DUF5611"/>
</dbReference>
<dbReference type="Pfam" id="PF18446">
    <property type="entry name" value="DUF5611"/>
    <property type="match status" value="1"/>
</dbReference>
<feature type="region of interest" description="Disordered" evidence="1">
    <location>
        <begin position="111"/>
        <end position="132"/>
    </location>
</feature>